<evidence type="ECO:0000313" key="9">
    <source>
        <dbReference type="EMBL" id="MRX47211.1"/>
    </source>
</evidence>
<reference evidence="9 10" key="1">
    <citation type="submission" date="2019-11" db="EMBL/GenBank/DDBJ databases">
        <authorList>
            <person name="Cheng Q."/>
            <person name="Yang Z."/>
        </authorList>
    </citation>
    <scope>NUCLEOTIDE SEQUENCE [LARGE SCALE GENOMIC DNA]</scope>
    <source>
        <strain evidence="9 10">HX-22-1</strain>
    </source>
</reference>
<evidence type="ECO:0000256" key="2">
    <source>
        <dbReference type="ARBA" id="ARBA00022679"/>
    </source>
</evidence>
<dbReference type="GO" id="GO:0006777">
    <property type="term" value="P:Mo-molybdopterin cofactor biosynthetic process"/>
    <property type="evidence" value="ECO:0007669"/>
    <property type="project" value="UniProtKB-KW"/>
</dbReference>
<dbReference type="InterPro" id="IPR025877">
    <property type="entry name" value="MobA-like_NTP_Trfase"/>
</dbReference>
<keyword evidence="4" id="KW-0547">Nucleotide-binding</keyword>
<protein>
    <submittedName>
        <fullName evidence="9">NTP transferase domain-containing protein</fullName>
    </submittedName>
</protein>
<dbReference type="EMBL" id="WKJI01000002">
    <property type="protein sequence ID" value="MRX47211.1"/>
    <property type="molecule type" value="Genomic_DNA"/>
</dbReference>
<dbReference type="GO" id="GO:0005525">
    <property type="term" value="F:GTP binding"/>
    <property type="evidence" value="ECO:0007669"/>
    <property type="project" value="UniProtKB-KW"/>
</dbReference>
<evidence type="ECO:0000256" key="4">
    <source>
        <dbReference type="ARBA" id="ARBA00022741"/>
    </source>
</evidence>
<gene>
    <name evidence="9" type="ORF">GJJ64_08440</name>
</gene>
<dbReference type="SUPFAM" id="SSF53448">
    <property type="entry name" value="Nucleotide-diphospho-sugar transferases"/>
    <property type="match status" value="1"/>
</dbReference>
<organism evidence="9 10">
    <name type="scientific">Pedobacter puniceum</name>
    <dbReference type="NCBI Taxonomy" id="2666136"/>
    <lineage>
        <taxon>Bacteria</taxon>
        <taxon>Pseudomonadati</taxon>
        <taxon>Bacteroidota</taxon>
        <taxon>Sphingobacteriia</taxon>
        <taxon>Sphingobacteriales</taxon>
        <taxon>Sphingobacteriaceae</taxon>
        <taxon>Pedobacter</taxon>
    </lineage>
</organism>
<name>A0A7K0FNL3_9SPHI</name>
<proteinExistence type="predicted"/>
<feature type="domain" description="MobA-like NTP transferase" evidence="8">
    <location>
        <begin position="6"/>
        <end position="162"/>
    </location>
</feature>
<keyword evidence="5" id="KW-0460">Magnesium</keyword>
<evidence type="ECO:0000256" key="1">
    <source>
        <dbReference type="ARBA" id="ARBA00022490"/>
    </source>
</evidence>
<dbReference type="GO" id="GO:0016779">
    <property type="term" value="F:nucleotidyltransferase activity"/>
    <property type="evidence" value="ECO:0007669"/>
    <property type="project" value="UniProtKB-ARBA"/>
</dbReference>
<dbReference type="PANTHER" id="PTHR19136">
    <property type="entry name" value="MOLYBDENUM COFACTOR GUANYLYLTRANSFERASE"/>
    <property type="match status" value="1"/>
</dbReference>
<evidence type="ECO:0000256" key="5">
    <source>
        <dbReference type="ARBA" id="ARBA00022842"/>
    </source>
</evidence>
<dbReference type="GO" id="GO:0046872">
    <property type="term" value="F:metal ion binding"/>
    <property type="evidence" value="ECO:0007669"/>
    <property type="project" value="UniProtKB-KW"/>
</dbReference>
<accession>A0A7K0FNL3</accession>
<dbReference type="RefSeq" id="WP_154287368.1">
    <property type="nucleotide sequence ID" value="NZ_WKJI01000002.1"/>
</dbReference>
<evidence type="ECO:0000259" key="8">
    <source>
        <dbReference type="Pfam" id="PF12804"/>
    </source>
</evidence>
<dbReference type="Proteomes" id="UP000462931">
    <property type="component" value="Unassembled WGS sequence"/>
</dbReference>
<dbReference type="PANTHER" id="PTHR19136:SF81">
    <property type="entry name" value="MOLYBDENUM COFACTOR GUANYLYLTRANSFERASE"/>
    <property type="match status" value="1"/>
</dbReference>
<keyword evidence="6" id="KW-0342">GTP-binding</keyword>
<keyword evidence="1" id="KW-0963">Cytoplasm</keyword>
<evidence type="ECO:0000256" key="7">
    <source>
        <dbReference type="ARBA" id="ARBA00023150"/>
    </source>
</evidence>
<keyword evidence="3" id="KW-0479">Metal-binding</keyword>
<dbReference type="InterPro" id="IPR013482">
    <property type="entry name" value="Molybde_CF_guanTrfase"/>
</dbReference>
<keyword evidence="7" id="KW-0501">Molybdenum cofactor biosynthesis</keyword>
<dbReference type="Gene3D" id="3.90.550.10">
    <property type="entry name" value="Spore Coat Polysaccharide Biosynthesis Protein SpsA, Chain A"/>
    <property type="match status" value="1"/>
</dbReference>
<evidence type="ECO:0000256" key="3">
    <source>
        <dbReference type="ARBA" id="ARBA00022723"/>
    </source>
</evidence>
<dbReference type="Pfam" id="PF12804">
    <property type="entry name" value="NTP_transf_3"/>
    <property type="match status" value="1"/>
</dbReference>
<dbReference type="AlphaFoldDB" id="A0A7K0FNL3"/>
<keyword evidence="2 9" id="KW-0808">Transferase</keyword>
<sequence>MSTLSGLILCGGQSKRMGTDKGLILKGKQPWFALMADKLNPFNLQTFISINKTQLEQYQAYFSPASFIIDQHEVEGPLNGLLSAHQLHPETDFIVLACDLINLQPLTITKLIKNYQQFPDYDYYAYHNQQFWEPLCAIYTAKALKNYQYQALSKHSFQALLNQGKTYKLDIQQPESFINHNQPS</sequence>
<comment type="caution">
    <text evidence="9">The sequence shown here is derived from an EMBL/GenBank/DDBJ whole genome shotgun (WGS) entry which is preliminary data.</text>
</comment>
<evidence type="ECO:0000313" key="10">
    <source>
        <dbReference type="Proteomes" id="UP000462931"/>
    </source>
</evidence>
<evidence type="ECO:0000256" key="6">
    <source>
        <dbReference type="ARBA" id="ARBA00023134"/>
    </source>
</evidence>
<dbReference type="InterPro" id="IPR029044">
    <property type="entry name" value="Nucleotide-diphossugar_trans"/>
</dbReference>
<dbReference type="CDD" id="cd02503">
    <property type="entry name" value="MobA"/>
    <property type="match status" value="1"/>
</dbReference>
<keyword evidence="10" id="KW-1185">Reference proteome</keyword>